<organism evidence="8 9">
    <name type="scientific">Paenibacillus oceani</name>
    <dbReference type="NCBI Taxonomy" id="2772510"/>
    <lineage>
        <taxon>Bacteria</taxon>
        <taxon>Bacillati</taxon>
        <taxon>Bacillota</taxon>
        <taxon>Bacilli</taxon>
        <taxon>Bacillales</taxon>
        <taxon>Paenibacillaceae</taxon>
        <taxon>Paenibacillus</taxon>
    </lineage>
</organism>
<dbReference type="InterPro" id="IPR050490">
    <property type="entry name" value="Bact_solute-bd_prot1"/>
</dbReference>
<keyword evidence="3" id="KW-0472">Membrane</keyword>
<dbReference type="RefSeq" id="WP_190931309.1">
    <property type="nucleotide sequence ID" value="NZ_JACXJA010000045.1"/>
</dbReference>
<feature type="chain" id="PRO_5038078373" evidence="7">
    <location>
        <begin position="23"/>
        <end position="450"/>
    </location>
</feature>
<evidence type="ECO:0000256" key="6">
    <source>
        <dbReference type="SAM" id="MobiDB-lite"/>
    </source>
</evidence>
<feature type="region of interest" description="Disordered" evidence="6">
    <location>
        <begin position="23"/>
        <end position="51"/>
    </location>
</feature>
<gene>
    <name evidence="8" type="ORF">IDH45_27280</name>
</gene>
<feature type="signal peptide" evidence="7">
    <location>
        <begin position="1"/>
        <end position="22"/>
    </location>
</feature>
<dbReference type="PANTHER" id="PTHR43649">
    <property type="entry name" value="ARABINOSE-BINDING PROTEIN-RELATED"/>
    <property type="match status" value="1"/>
</dbReference>
<dbReference type="SUPFAM" id="SSF53850">
    <property type="entry name" value="Periplasmic binding protein-like II"/>
    <property type="match status" value="1"/>
</dbReference>
<dbReference type="EMBL" id="JACXJA010000045">
    <property type="protein sequence ID" value="MBD2865689.1"/>
    <property type="molecule type" value="Genomic_DNA"/>
</dbReference>
<dbReference type="Proteomes" id="UP000639396">
    <property type="component" value="Unassembled WGS sequence"/>
</dbReference>
<evidence type="ECO:0000256" key="3">
    <source>
        <dbReference type="ARBA" id="ARBA00023136"/>
    </source>
</evidence>
<keyword evidence="1" id="KW-1003">Cell membrane</keyword>
<keyword evidence="5" id="KW-0449">Lipoprotein</keyword>
<reference evidence="8" key="1">
    <citation type="submission" date="2020-09" db="EMBL/GenBank/DDBJ databases">
        <title>A novel bacterium of genus Paenibacillus, isolated from South China Sea.</title>
        <authorList>
            <person name="Huang H."/>
            <person name="Mo K."/>
            <person name="Hu Y."/>
        </authorList>
    </citation>
    <scope>NUCLEOTIDE SEQUENCE</scope>
    <source>
        <strain evidence="8">IB182363</strain>
    </source>
</reference>
<dbReference type="AlphaFoldDB" id="A0A927CDX6"/>
<evidence type="ECO:0000256" key="7">
    <source>
        <dbReference type="SAM" id="SignalP"/>
    </source>
</evidence>
<dbReference type="Pfam" id="PF01547">
    <property type="entry name" value="SBP_bac_1"/>
    <property type="match status" value="1"/>
</dbReference>
<protein>
    <submittedName>
        <fullName evidence="8">Extracellular solute-binding protein</fullName>
    </submittedName>
</protein>
<keyword evidence="2 7" id="KW-0732">Signal</keyword>
<keyword evidence="9" id="KW-1185">Reference proteome</keyword>
<comment type="caution">
    <text evidence="8">The sequence shown here is derived from an EMBL/GenBank/DDBJ whole genome shotgun (WGS) entry which is preliminary data.</text>
</comment>
<evidence type="ECO:0000256" key="4">
    <source>
        <dbReference type="ARBA" id="ARBA00023139"/>
    </source>
</evidence>
<evidence type="ECO:0000313" key="8">
    <source>
        <dbReference type="EMBL" id="MBD2865689.1"/>
    </source>
</evidence>
<evidence type="ECO:0000256" key="2">
    <source>
        <dbReference type="ARBA" id="ARBA00022729"/>
    </source>
</evidence>
<dbReference type="InterPro" id="IPR006059">
    <property type="entry name" value="SBP"/>
</dbReference>
<dbReference type="PANTHER" id="PTHR43649:SF33">
    <property type="entry name" value="POLYGALACTURONAN_RHAMNOGALACTURONAN-BINDING PROTEIN YTCQ"/>
    <property type="match status" value="1"/>
</dbReference>
<keyword evidence="4" id="KW-0564">Palmitate</keyword>
<evidence type="ECO:0000256" key="1">
    <source>
        <dbReference type="ARBA" id="ARBA00022475"/>
    </source>
</evidence>
<evidence type="ECO:0000256" key="5">
    <source>
        <dbReference type="ARBA" id="ARBA00023288"/>
    </source>
</evidence>
<dbReference type="PROSITE" id="PS51257">
    <property type="entry name" value="PROKAR_LIPOPROTEIN"/>
    <property type="match status" value="1"/>
</dbReference>
<evidence type="ECO:0000313" key="9">
    <source>
        <dbReference type="Proteomes" id="UP000639396"/>
    </source>
</evidence>
<proteinExistence type="predicted"/>
<sequence>MMKSRFTYMVALLSAVTITATACGSSGGSGTNNANMDNKTDGKAVQQTPDSQKPAELSFYLGSMSKLEFEEIYAPLIRDKFPNYKLTGVESSNRIPDLIATGNVPDIIISTKGGIPSMMQEYGLEQDLTELIKTTKFDLSRIEPAFLDTMKYYTNGKIIGIPINAASFALHYNKTLFDKFGVAYPKDGMTWDDTYEIAQKLTRNEGGVQYRGYSERWHQMFMEFNQFSLPYLDAKEDKAAVNTDQWKTLINGFVRFYKLPGLKFDSKSGYTEEDLKVFATGTSGMQIFAQPDQFKTFEWDIVSVPTFKEKPNGALWGSPRFFFITNTSKNKEAAMNVSAFITSDEAQLKLTKKGFAPPLAKISDEMKNSFHADSQFYKGKHVTSFFYNKPASEPPARTPGLLYYSKAQAIMIAEVQKMFTEGMEVDVNTALRNAEELINKGIAEQKASKK</sequence>
<dbReference type="Gene3D" id="3.40.190.10">
    <property type="entry name" value="Periplasmic binding protein-like II"/>
    <property type="match status" value="1"/>
</dbReference>
<accession>A0A927CDX6</accession>
<name>A0A927CDX6_9BACL</name>